<protein>
    <submittedName>
        <fullName evidence="1">28637_t:CDS:1</fullName>
    </submittedName>
</protein>
<dbReference type="AlphaFoldDB" id="A0A9N8YR99"/>
<gene>
    <name evidence="1" type="ORF">DERYTH_LOCUS514</name>
</gene>
<organism evidence="1 2">
    <name type="scientific">Dentiscutata erythropus</name>
    <dbReference type="NCBI Taxonomy" id="1348616"/>
    <lineage>
        <taxon>Eukaryota</taxon>
        <taxon>Fungi</taxon>
        <taxon>Fungi incertae sedis</taxon>
        <taxon>Mucoromycota</taxon>
        <taxon>Glomeromycotina</taxon>
        <taxon>Glomeromycetes</taxon>
        <taxon>Diversisporales</taxon>
        <taxon>Gigasporaceae</taxon>
        <taxon>Dentiscutata</taxon>
    </lineage>
</organism>
<evidence type="ECO:0000313" key="1">
    <source>
        <dbReference type="EMBL" id="CAG8450997.1"/>
    </source>
</evidence>
<reference evidence="1" key="1">
    <citation type="submission" date="2021-06" db="EMBL/GenBank/DDBJ databases">
        <authorList>
            <person name="Kallberg Y."/>
            <person name="Tangrot J."/>
            <person name="Rosling A."/>
        </authorList>
    </citation>
    <scope>NUCLEOTIDE SEQUENCE</scope>
    <source>
        <strain evidence="1">MA453B</strain>
    </source>
</reference>
<dbReference type="OrthoDB" id="2421662at2759"/>
<comment type="caution">
    <text evidence="1">The sequence shown here is derived from an EMBL/GenBank/DDBJ whole genome shotgun (WGS) entry which is preliminary data.</text>
</comment>
<name>A0A9N8YR99_9GLOM</name>
<dbReference type="EMBL" id="CAJVPY010000116">
    <property type="protein sequence ID" value="CAG8450997.1"/>
    <property type="molecule type" value="Genomic_DNA"/>
</dbReference>
<accession>A0A9N8YR99</accession>
<sequence>MAIMKDIDSVEPEKIEPKKIDWVPVDGNNLHEIEEKLDFFMAIWNIRTIIKDESGKYRRSQTESRVDLIKLHSPETSDVINKVIPLSAHQTVSSLPHSYHS</sequence>
<evidence type="ECO:0000313" key="2">
    <source>
        <dbReference type="Proteomes" id="UP000789405"/>
    </source>
</evidence>
<proteinExistence type="predicted"/>
<dbReference type="Proteomes" id="UP000789405">
    <property type="component" value="Unassembled WGS sequence"/>
</dbReference>
<keyword evidence="2" id="KW-1185">Reference proteome</keyword>